<accession>A0A401UAP4</accession>
<dbReference type="NCBIfam" id="TIGR04256">
    <property type="entry name" value="GxxExxY"/>
    <property type="match status" value="1"/>
</dbReference>
<dbReference type="AlphaFoldDB" id="A0A401UAP4"/>
<keyword evidence="2" id="KW-1185">Reference proteome</keyword>
<comment type="caution">
    <text evidence="1">The sequence shown here is derived from an EMBL/GenBank/DDBJ whole genome shotgun (WGS) entry which is preliminary data.</text>
</comment>
<dbReference type="RefSeq" id="WP_246011895.1">
    <property type="nucleotide sequence ID" value="NZ_BHXQ01000004.1"/>
</dbReference>
<dbReference type="InterPro" id="IPR026350">
    <property type="entry name" value="GxxExxY"/>
</dbReference>
<name>A0A401UAP4_9BACT</name>
<dbReference type="Pfam" id="PF13366">
    <property type="entry name" value="PDDEXK_3"/>
    <property type="match status" value="1"/>
</dbReference>
<reference evidence="1 2" key="1">
    <citation type="submission" date="2018-11" db="EMBL/GenBank/DDBJ databases">
        <title>Chryseotalea sanarue gen. nov., sp., nov., a member of the family Cytophagaceae, isolated from a brackish lake in Hamamatsu Japan.</title>
        <authorList>
            <person name="Maejima Y."/>
            <person name="Iino T."/>
            <person name="Muraguchi Y."/>
            <person name="Fukuda K."/>
            <person name="Ohkuma M."/>
            <person name="Moriuchi R."/>
            <person name="Dohra H."/>
            <person name="Kimbara K."/>
            <person name="Shintani M."/>
        </authorList>
    </citation>
    <scope>NUCLEOTIDE SEQUENCE [LARGE SCALE GENOMIC DNA]</scope>
    <source>
        <strain evidence="1 2">Ys</strain>
    </source>
</reference>
<proteinExistence type="predicted"/>
<protein>
    <submittedName>
        <fullName evidence="1">GxxExxY protein</fullName>
    </submittedName>
</protein>
<dbReference type="EMBL" id="BHXQ01000004">
    <property type="protein sequence ID" value="GCC51960.1"/>
    <property type="molecule type" value="Genomic_DNA"/>
</dbReference>
<gene>
    <name evidence="1" type="ORF">SanaruYs_21910</name>
</gene>
<organism evidence="1 2">
    <name type="scientific">Chryseotalea sanaruensis</name>
    <dbReference type="NCBI Taxonomy" id="2482724"/>
    <lineage>
        <taxon>Bacteria</taxon>
        <taxon>Pseudomonadati</taxon>
        <taxon>Bacteroidota</taxon>
        <taxon>Cytophagia</taxon>
        <taxon>Cytophagales</taxon>
        <taxon>Chryseotaleaceae</taxon>
        <taxon>Chryseotalea</taxon>
    </lineage>
</organism>
<evidence type="ECO:0000313" key="2">
    <source>
        <dbReference type="Proteomes" id="UP000288227"/>
    </source>
</evidence>
<evidence type="ECO:0000313" key="1">
    <source>
        <dbReference type="EMBL" id="GCC51960.1"/>
    </source>
</evidence>
<dbReference type="Proteomes" id="UP000288227">
    <property type="component" value="Unassembled WGS sequence"/>
</dbReference>
<sequence length="114" mass="13026">MNTDFDGDFPLKEETYRIIGICMEVHRVLGHGFSEIVYKDAMELEIKTKNIFFEREKEFLIDYKGTILNHIFFAGFIIESNIIVEVKAAEGGMPDANIAQTINYLKASDARLVC</sequence>